<dbReference type="GO" id="GO:0000445">
    <property type="term" value="C:THO complex part of transcription export complex"/>
    <property type="evidence" value="ECO:0007669"/>
    <property type="project" value="InterPro"/>
</dbReference>
<dbReference type="GO" id="GO:0006397">
    <property type="term" value="P:mRNA processing"/>
    <property type="evidence" value="ECO:0007669"/>
    <property type="project" value="InterPro"/>
</dbReference>
<name>A0A0A9XQA3_LYGHE</name>
<accession>A0A0A9XQA3</accession>
<dbReference type="AlphaFoldDB" id="A0A0A9XQA3"/>
<evidence type="ECO:0000256" key="2">
    <source>
        <dbReference type="ARBA" id="ARBA00006482"/>
    </source>
</evidence>
<comment type="similarity">
    <text evidence="2">Belongs to the THOC7 family.</text>
</comment>
<evidence type="ECO:0000256" key="3">
    <source>
        <dbReference type="ARBA" id="ARBA00023054"/>
    </source>
</evidence>
<gene>
    <name evidence="6" type="ORF">CM83_41127</name>
</gene>
<dbReference type="PANTHER" id="PTHR23405">
    <property type="entry name" value="MAINTENANCE OF KILLER 16 MAK16 PROTEIN-RELATED"/>
    <property type="match status" value="1"/>
</dbReference>
<dbReference type="InterPro" id="IPR008501">
    <property type="entry name" value="THOC7/Mft1"/>
</dbReference>
<evidence type="ECO:0000256" key="5">
    <source>
        <dbReference type="SAM" id="Coils"/>
    </source>
</evidence>
<reference evidence="6" key="2">
    <citation type="submission" date="2014-07" db="EMBL/GenBank/DDBJ databases">
        <authorList>
            <person name="Hull J."/>
        </authorList>
    </citation>
    <scope>NUCLEOTIDE SEQUENCE</scope>
</reference>
<evidence type="ECO:0008006" key="7">
    <source>
        <dbReference type="Google" id="ProtNLM"/>
    </source>
</evidence>
<dbReference type="GO" id="GO:0006406">
    <property type="term" value="P:mRNA export from nucleus"/>
    <property type="evidence" value="ECO:0007669"/>
    <property type="project" value="TreeGrafter"/>
</dbReference>
<evidence type="ECO:0000256" key="1">
    <source>
        <dbReference type="ARBA" id="ARBA00004123"/>
    </source>
</evidence>
<keyword evidence="3 5" id="KW-0175">Coiled coil</keyword>
<reference evidence="6" key="1">
    <citation type="journal article" date="2014" name="PLoS ONE">
        <title>Transcriptome-Based Identification of ABC Transporters in the Western Tarnished Plant Bug Lygus hesperus.</title>
        <authorList>
            <person name="Hull J.J."/>
            <person name="Chaney K."/>
            <person name="Geib S.M."/>
            <person name="Fabrick J.A."/>
            <person name="Brent C.S."/>
            <person name="Walsh D."/>
            <person name="Lavine L.C."/>
        </authorList>
    </citation>
    <scope>NUCLEOTIDE SEQUENCE</scope>
</reference>
<comment type="subcellular location">
    <subcellularLocation>
        <location evidence="1">Nucleus</location>
    </subcellularLocation>
</comment>
<dbReference type="Pfam" id="PF05615">
    <property type="entry name" value="THOC7"/>
    <property type="match status" value="1"/>
</dbReference>
<dbReference type="EMBL" id="GBHO01021505">
    <property type="protein sequence ID" value="JAG22099.1"/>
    <property type="molecule type" value="Transcribed_RNA"/>
</dbReference>
<protein>
    <recommendedName>
        <fullName evidence="7">THO complex subunit 7</fullName>
    </recommendedName>
</protein>
<proteinExistence type="inferred from homology"/>
<feature type="non-terminal residue" evidence="6">
    <location>
        <position position="1"/>
    </location>
</feature>
<keyword evidence="4" id="KW-0539">Nucleus</keyword>
<feature type="coiled-coil region" evidence="5">
    <location>
        <begin position="185"/>
        <end position="219"/>
    </location>
</feature>
<dbReference type="PANTHER" id="PTHR23405:SF5">
    <property type="entry name" value="THO COMPLEX SUBUNIT 7 HOMOLOG"/>
    <property type="match status" value="1"/>
</dbReference>
<evidence type="ECO:0000256" key="4">
    <source>
        <dbReference type="ARBA" id="ARBA00023242"/>
    </source>
</evidence>
<evidence type="ECO:0000313" key="6">
    <source>
        <dbReference type="EMBL" id="JAG22099.1"/>
    </source>
</evidence>
<sequence>VEVLFLDNKLKVYNNNIHLFPVTHNSGLPTCKIYSCGIPVSSVVRRKQFDPLPVLMNEEEVIRQRLLIDGDGTGDERRINHLLKKFMKWSSREDDAPDVQVVRDQILSQVAQCEYAFLKSRLTAAMTDSELENYDNLSNQIDSEISNIKEAILSTKEDLKEAKIIRKNRLECEVLIKVIKEQPDRKETNEKLSNLKGEISSLEERYEALERKLDMRRKQFYVMFTSLHHLQSLLDSDSNDPMVEVMDVETDSDVVITDAA</sequence>
<organism evidence="6">
    <name type="scientific">Lygus hesperus</name>
    <name type="common">Western plant bug</name>
    <dbReference type="NCBI Taxonomy" id="30085"/>
    <lineage>
        <taxon>Eukaryota</taxon>
        <taxon>Metazoa</taxon>
        <taxon>Ecdysozoa</taxon>
        <taxon>Arthropoda</taxon>
        <taxon>Hexapoda</taxon>
        <taxon>Insecta</taxon>
        <taxon>Pterygota</taxon>
        <taxon>Neoptera</taxon>
        <taxon>Paraneoptera</taxon>
        <taxon>Hemiptera</taxon>
        <taxon>Heteroptera</taxon>
        <taxon>Panheteroptera</taxon>
        <taxon>Cimicomorpha</taxon>
        <taxon>Miridae</taxon>
        <taxon>Mirini</taxon>
        <taxon>Lygus</taxon>
    </lineage>
</organism>